<keyword evidence="2" id="KW-1185">Reference proteome</keyword>
<reference evidence="1 2" key="1">
    <citation type="submission" date="2015-10" db="EMBL/GenBank/DDBJ databases">
        <title>Genome analyses suggest a sexual origin of heterokaryosis in a supposedly ancient asexual fungus.</title>
        <authorList>
            <person name="Ropars J."/>
            <person name="Sedzielewska K."/>
            <person name="Noel J."/>
            <person name="Charron P."/>
            <person name="Farinelli L."/>
            <person name="Marton T."/>
            <person name="Kruger M."/>
            <person name="Pelin A."/>
            <person name="Brachmann A."/>
            <person name="Corradi N."/>
        </authorList>
    </citation>
    <scope>NUCLEOTIDE SEQUENCE [LARGE SCALE GENOMIC DNA]</scope>
    <source>
        <strain evidence="1 2">A4</strain>
    </source>
</reference>
<evidence type="ECO:0000313" key="1">
    <source>
        <dbReference type="EMBL" id="PKY38586.1"/>
    </source>
</evidence>
<name>A0A2I1FW56_9GLOM</name>
<protein>
    <submittedName>
        <fullName evidence="1">Uncharacterized protein</fullName>
    </submittedName>
</protein>
<dbReference type="AlphaFoldDB" id="A0A2I1FW56"/>
<accession>A0A2I1FW56</accession>
<gene>
    <name evidence="1" type="ORF">RhiirA4_451593</name>
</gene>
<comment type="caution">
    <text evidence="1">The sequence shown here is derived from an EMBL/GenBank/DDBJ whole genome shotgun (WGS) entry which is preliminary data.</text>
</comment>
<organism evidence="1 2">
    <name type="scientific">Rhizophagus irregularis</name>
    <dbReference type="NCBI Taxonomy" id="588596"/>
    <lineage>
        <taxon>Eukaryota</taxon>
        <taxon>Fungi</taxon>
        <taxon>Fungi incertae sedis</taxon>
        <taxon>Mucoromycota</taxon>
        <taxon>Glomeromycotina</taxon>
        <taxon>Glomeromycetes</taxon>
        <taxon>Glomerales</taxon>
        <taxon>Glomeraceae</taxon>
        <taxon>Rhizophagus</taxon>
    </lineage>
</organism>
<evidence type="ECO:0000313" key="2">
    <source>
        <dbReference type="Proteomes" id="UP000234323"/>
    </source>
</evidence>
<dbReference type="Proteomes" id="UP000234323">
    <property type="component" value="Unassembled WGS sequence"/>
</dbReference>
<dbReference type="EMBL" id="LLXI01000032">
    <property type="protein sequence ID" value="PKY38586.1"/>
    <property type="molecule type" value="Genomic_DNA"/>
</dbReference>
<proteinExistence type="predicted"/>
<sequence length="64" mass="7108">MVTEAEIPISTAWNRSCSFLCLRFQLAENYCTGIPSSGAVQALLFYRSNAALLRFTDMAMTPID</sequence>